<dbReference type="Proteomes" id="UP001151760">
    <property type="component" value="Unassembled WGS sequence"/>
</dbReference>
<dbReference type="PANTHER" id="PTHR48462">
    <property type="entry name" value="PROTEIN, PUTATIVE-RELATED"/>
    <property type="match status" value="1"/>
</dbReference>
<evidence type="ECO:0000256" key="1">
    <source>
        <dbReference type="SAM" id="MobiDB-lite"/>
    </source>
</evidence>
<name>A0ABQ5APK6_9ASTR</name>
<evidence type="ECO:0000313" key="2">
    <source>
        <dbReference type="EMBL" id="GJT03562.1"/>
    </source>
</evidence>
<sequence length="430" mass="46273">MVDFVPGWAVIDIAQRKRGKYMDKCTAIGYGFLPFFFSSLGELEADVVTLLKRIQNFSITQDIRARTAIHICNRISFTIAKGVGAQICCLLCAVNVTTLRFHDYAVFVAHPTPFRKFLEPFLCLHGMSRNYTLDEDTYPSFLHDDRTAMDLFACIQVANPTKVRVVERERAKLLDSTIGRVVLLLPITLACVENELEASVDKLFDEGGSADQGDSDAGGGQGAETELVMGVKIIADENVVAERRKRLSKKRPAVTDASGSSHPPKKLRGDYGTSSRVATGGKSPSVLKELLASSILNVKVGVAAVATLPLVTSSMFAMPERESGAPTDSITGLNLFTIGASARSAIVPLVMTEAVVTSYAVNAPSVPVSKTGTKTTSPVHASMFHDSDSTKIVKADAASPSYSAKQDLSMGSRELNAEISTKFLFCNGMC</sequence>
<protein>
    <submittedName>
        <fullName evidence="2">Uncharacterized protein</fullName>
    </submittedName>
</protein>
<feature type="region of interest" description="Disordered" evidence="1">
    <location>
        <begin position="245"/>
        <end position="280"/>
    </location>
</feature>
<reference evidence="2" key="2">
    <citation type="submission" date="2022-01" db="EMBL/GenBank/DDBJ databases">
        <authorList>
            <person name="Yamashiro T."/>
            <person name="Shiraishi A."/>
            <person name="Satake H."/>
            <person name="Nakayama K."/>
        </authorList>
    </citation>
    <scope>NUCLEOTIDE SEQUENCE</scope>
</reference>
<dbReference type="PANTHER" id="PTHR48462:SF1">
    <property type="entry name" value="PROTEIN, PUTATIVE-RELATED"/>
    <property type="match status" value="1"/>
</dbReference>
<organism evidence="2 3">
    <name type="scientific">Tanacetum coccineum</name>
    <dbReference type="NCBI Taxonomy" id="301880"/>
    <lineage>
        <taxon>Eukaryota</taxon>
        <taxon>Viridiplantae</taxon>
        <taxon>Streptophyta</taxon>
        <taxon>Embryophyta</taxon>
        <taxon>Tracheophyta</taxon>
        <taxon>Spermatophyta</taxon>
        <taxon>Magnoliopsida</taxon>
        <taxon>eudicotyledons</taxon>
        <taxon>Gunneridae</taxon>
        <taxon>Pentapetalae</taxon>
        <taxon>asterids</taxon>
        <taxon>campanulids</taxon>
        <taxon>Asterales</taxon>
        <taxon>Asteraceae</taxon>
        <taxon>Asteroideae</taxon>
        <taxon>Anthemideae</taxon>
        <taxon>Anthemidinae</taxon>
        <taxon>Tanacetum</taxon>
    </lineage>
</organism>
<accession>A0ABQ5APK6</accession>
<proteinExistence type="predicted"/>
<reference evidence="2" key="1">
    <citation type="journal article" date="2022" name="Int. J. Mol. Sci.">
        <title>Draft Genome of Tanacetum Coccineum: Genomic Comparison of Closely Related Tanacetum-Family Plants.</title>
        <authorList>
            <person name="Yamashiro T."/>
            <person name="Shiraishi A."/>
            <person name="Nakayama K."/>
            <person name="Satake H."/>
        </authorList>
    </citation>
    <scope>NUCLEOTIDE SEQUENCE</scope>
</reference>
<comment type="caution">
    <text evidence="2">The sequence shown here is derived from an EMBL/GenBank/DDBJ whole genome shotgun (WGS) entry which is preliminary data.</text>
</comment>
<evidence type="ECO:0000313" key="3">
    <source>
        <dbReference type="Proteomes" id="UP001151760"/>
    </source>
</evidence>
<keyword evidence="3" id="KW-1185">Reference proteome</keyword>
<dbReference type="EMBL" id="BQNB010012438">
    <property type="protein sequence ID" value="GJT03562.1"/>
    <property type="molecule type" value="Genomic_DNA"/>
</dbReference>
<gene>
    <name evidence="2" type="ORF">Tco_0824731</name>
</gene>